<protein>
    <submittedName>
        <fullName evidence="2">Uncharacterized protein</fullName>
    </submittedName>
</protein>
<gene>
    <name evidence="2" type="ORF">BaRGS_00024838</name>
</gene>
<evidence type="ECO:0000313" key="2">
    <source>
        <dbReference type="EMBL" id="KAK7483954.1"/>
    </source>
</evidence>
<dbReference type="AlphaFoldDB" id="A0ABD0K9Z7"/>
<sequence length="120" mass="12763">MDGVGVRASHFVIGHQSSTDSVSLQSGSLTVHQVSRDLYPALTACPLQSGSLTVHQSQVFKELLFNDRKPACREGEGGNLSPSSNRTTSVRADRAACVSRGADYTGECAPSKAKRDRVLS</sequence>
<name>A0ABD0K9Z7_9CAEN</name>
<evidence type="ECO:0000256" key="1">
    <source>
        <dbReference type="SAM" id="MobiDB-lite"/>
    </source>
</evidence>
<dbReference type="Proteomes" id="UP001519460">
    <property type="component" value="Unassembled WGS sequence"/>
</dbReference>
<feature type="region of interest" description="Disordered" evidence="1">
    <location>
        <begin position="72"/>
        <end position="92"/>
    </location>
</feature>
<keyword evidence="3" id="KW-1185">Reference proteome</keyword>
<comment type="caution">
    <text evidence="2">The sequence shown here is derived from an EMBL/GenBank/DDBJ whole genome shotgun (WGS) entry which is preliminary data.</text>
</comment>
<feature type="compositionally biased region" description="Polar residues" evidence="1">
    <location>
        <begin position="80"/>
        <end position="90"/>
    </location>
</feature>
<proteinExistence type="predicted"/>
<accession>A0ABD0K9Z7</accession>
<organism evidence="2 3">
    <name type="scientific">Batillaria attramentaria</name>
    <dbReference type="NCBI Taxonomy" id="370345"/>
    <lineage>
        <taxon>Eukaryota</taxon>
        <taxon>Metazoa</taxon>
        <taxon>Spiralia</taxon>
        <taxon>Lophotrochozoa</taxon>
        <taxon>Mollusca</taxon>
        <taxon>Gastropoda</taxon>
        <taxon>Caenogastropoda</taxon>
        <taxon>Sorbeoconcha</taxon>
        <taxon>Cerithioidea</taxon>
        <taxon>Batillariidae</taxon>
        <taxon>Batillaria</taxon>
    </lineage>
</organism>
<dbReference type="EMBL" id="JACVVK020000218">
    <property type="protein sequence ID" value="KAK7483954.1"/>
    <property type="molecule type" value="Genomic_DNA"/>
</dbReference>
<evidence type="ECO:0000313" key="3">
    <source>
        <dbReference type="Proteomes" id="UP001519460"/>
    </source>
</evidence>
<reference evidence="2 3" key="1">
    <citation type="journal article" date="2023" name="Sci. Data">
        <title>Genome assembly of the Korean intertidal mud-creeper Batillaria attramentaria.</title>
        <authorList>
            <person name="Patra A.K."/>
            <person name="Ho P.T."/>
            <person name="Jun S."/>
            <person name="Lee S.J."/>
            <person name="Kim Y."/>
            <person name="Won Y.J."/>
        </authorList>
    </citation>
    <scope>NUCLEOTIDE SEQUENCE [LARGE SCALE GENOMIC DNA]</scope>
    <source>
        <strain evidence="2">Wonlab-2016</strain>
    </source>
</reference>